<dbReference type="PANTHER" id="PTHR32322">
    <property type="entry name" value="INNER MEMBRANE TRANSPORTER"/>
    <property type="match status" value="1"/>
</dbReference>
<keyword evidence="9" id="KW-1185">Reference proteome</keyword>
<protein>
    <submittedName>
        <fullName evidence="8">Permease, DMT superfamily</fullName>
    </submittedName>
</protein>
<keyword evidence="5 6" id="KW-0472">Membrane</keyword>
<feature type="transmembrane region" description="Helical" evidence="6">
    <location>
        <begin position="20"/>
        <end position="43"/>
    </location>
</feature>
<evidence type="ECO:0000256" key="1">
    <source>
        <dbReference type="ARBA" id="ARBA00004651"/>
    </source>
</evidence>
<evidence type="ECO:0000313" key="9">
    <source>
        <dbReference type="Proteomes" id="UP000241769"/>
    </source>
</evidence>
<dbReference type="InterPro" id="IPR000620">
    <property type="entry name" value="EamA_dom"/>
</dbReference>
<reference evidence="8 9" key="1">
    <citation type="journal article" date="2018" name="Genome Biol. Evol.">
        <title>Multiple Roots of Fruiting Body Formation in Amoebozoa.</title>
        <authorList>
            <person name="Hillmann F."/>
            <person name="Forbes G."/>
            <person name="Novohradska S."/>
            <person name="Ferling I."/>
            <person name="Riege K."/>
            <person name="Groth M."/>
            <person name="Westermann M."/>
            <person name="Marz M."/>
            <person name="Spaller T."/>
            <person name="Winckler T."/>
            <person name="Schaap P."/>
            <person name="Glockner G."/>
        </authorList>
    </citation>
    <scope>NUCLEOTIDE SEQUENCE [LARGE SCALE GENOMIC DNA]</scope>
    <source>
        <strain evidence="8 9">Jena</strain>
    </source>
</reference>
<keyword evidence="3 6" id="KW-0812">Transmembrane</keyword>
<evidence type="ECO:0000256" key="4">
    <source>
        <dbReference type="ARBA" id="ARBA00022989"/>
    </source>
</evidence>
<evidence type="ECO:0000259" key="7">
    <source>
        <dbReference type="Pfam" id="PF00892"/>
    </source>
</evidence>
<evidence type="ECO:0000256" key="6">
    <source>
        <dbReference type="SAM" id="Phobius"/>
    </source>
</evidence>
<evidence type="ECO:0000256" key="3">
    <source>
        <dbReference type="ARBA" id="ARBA00022692"/>
    </source>
</evidence>
<feature type="transmembrane region" description="Helical" evidence="6">
    <location>
        <begin position="235"/>
        <end position="255"/>
    </location>
</feature>
<feature type="transmembrane region" description="Helical" evidence="6">
    <location>
        <begin position="81"/>
        <end position="103"/>
    </location>
</feature>
<dbReference type="OrthoDB" id="1728340at2759"/>
<feature type="transmembrane region" description="Helical" evidence="6">
    <location>
        <begin position="109"/>
        <end position="130"/>
    </location>
</feature>
<gene>
    <name evidence="8" type="ORF">PROFUN_09840</name>
</gene>
<evidence type="ECO:0000256" key="2">
    <source>
        <dbReference type="ARBA" id="ARBA00022475"/>
    </source>
</evidence>
<feature type="transmembrane region" description="Helical" evidence="6">
    <location>
        <begin position="137"/>
        <end position="156"/>
    </location>
</feature>
<feature type="transmembrane region" description="Helical" evidence="6">
    <location>
        <begin position="49"/>
        <end position="69"/>
    </location>
</feature>
<dbReference type="SUPFAM" id="SSF103481">
    <property type="entry name" value="Multidrug resistance efflux transporter EmrE"/>
    <property type="match status" value="2"/>
</dbReference>
<keyword evidence="2" id="KW-1003">Cell membrane</keyword>
<dbReference type="AlphaFoldDB" id="A0A2P6NFQ2"/>
<dbReference type="EMBL" id="MDYQ01000096">
    <property type="protein sequence ID" value="PRP82755.1"/>
    <property type="molecule type" value="Genomic_DNA"/>
</dbReference>
<feature type="transmembrane region" description="Helical" evidence="6">
    <location>
        <begin position="168"/>
        <end position="187"/>
    </location>
</feature>
<dbReference type="Pfam" id="PF00892">
    <property type="entry name" value="EamA"/>
    <property type="match status" value="2"/>
</dbReference>
<name>A0A2P6NFQ2_9EUKA</name>
<sequence length="355" mass="39620">MRHNVLALFRWIHSRKEIFVLHFVLFLIQFTNALHIVCMRYATVYIHPFAYAMLRIMMAVPILFAFSYRPGQPKIMPKGRTWLWIIALSMFGVVFNQVLVVSAMRFSTATTAVILLPTIPTVTLTVGLIFRQESFAWTKVLAIVLSFIGVIALSGFDRLAQFSDSRVLIGSTLLVLNFASFAIYLVLQKLALQRFPNGLVLTSWTMLTGGIVILVAGTTSILTGLVELRWDVPPLGWICVTFSGVAGTGLIYMGTTYALKRTSVSMTSGYSSVQAIVGTMLAWSILGERIEWMQAIGAPFILGGLILSVREQYLKEKMGDTTQYKSLKGDHTETTNGNVIEESVEMVRIENEEVR</sequence>
<comment type="subcellular location">
    <subcellularLocation>
        <location evidence="1">Cell membrane</location>
        <topology evidence="1">Multi-pass membrane protein</topology>
    </subcellularLocation>
</comment>
<comment type="caution">
    <text evidence="8">The sequence shown here is derived from an EMBL/GenBank/DDBJ whole genome shotgun (WGS) entry which is preliminary data.</text>
</comment>
<feature type="transmembrane region" description="Helical" evidence="6">
    <location>
        <begin position="267"/>
        <end position="286"/>
    </location>
</feature>
<proteinExistence type="predicted"/>
<dbReference type="GO" id="GO:0005886">
    <property type="term" value="C:plasma membrane"/>
    <property type="evidence" value="ECO:0007669"/>
    <property type="project" value="UniProtKB-SubCell"/>
</dbReference>
<organism evidence="8 9">
    <name type="scientific">Planoprotostelium fungivorum</name>
    <dbReference type="NCBI Taxonomy" id="1890364"/>
    <lineage>
        <taxon>Eukaryota</taxon>
        <taxon>Amoebozoa</taxon>
        <taxon>Evosea</taxon>
        <taxon>Variosea</taxon>
        <taxon>Cavosteliida</taxon>
        <taxon>Cavosteliaceae</taxon>
        <taxon>Planoprotostelium</taxon>
    </lineage>
</organism>
<feature type="transmembrane region" description="Helical" evidence="6">
    <location>
        <begin position="199"/>
        <end position="223"/>
    </location>
</feature>
<accession>A0A2P6NFQ2</accession>
<evidence type="ECO:0000256" key="5">
    <source>
        <dbReference type="ARBA" id="ARBA00023136"/>
    </source>
</evidence>
<feature type="domain" description="EamA" evidence="7">
    <location>
        <begin position="23"/>
        <end position="154"/>
    </location>
</feature>
<dbReference type="PANTHER" id="PTHR32322:SF18">
    <property type="entry name" value="S-ADENOSYLMETHIONINE_S-ADENOSYLHOMOCYSTEINE TRANSPORTER"/>
    <property type="match status" value="1"/>
</dbReference>
<dbReference type="InterPro" id="IPR050638">
    <property type="entry name" value="AA-Vitamin_Transporters"/>
</dbReference>
<feature type="domain" description="EamA" evidence="7">
    <location>
        <begin position="169"/>
        <end position="309"/>
    </location>
</feature>
<evidence type="ECO:0000313" key="8">
    <source>
        <dbReference type="EMBL" id="PRP82755.1"/>
    </source>
</evidence>
<dbReference type="Proteomes" id="UP000241769">
    <property type="component" value="Unassembled WGS sequence"/>
</dbReference>
<feature type="transmembrane region" description="Helical" evidence="6">
    <location>
        <begin position="292"/>
        <end position="309"/>
    </location>
</feature>
<dbReference type="InParanoid" id="A0A2P6NFQ2"/>
<keyword evidence="4 6" id="KW-1133">Transmembrane helix</keyword>
<dbReference type="InterPro" id="IPR037185">
    <property type="entry name" value="EmrE-like"/>
</dbReference>